<name>A0A1S3CEM9_CUCME</name>
<evidence type="ECO:0000256" key="7">
    <source>
        <dbReference type="ARBA" id="ARBA00024211"/>
    </source>
</evidence>
<dbReference type="GO" id="GO:0051301">
    <property type="term" value="P:cell division"/>
    <property type="evidence" value="ECO:0007669"/>
    <property type="project" value="UniProtKB-KW"/>
</dbReference>
<evidence type="ECO:0000256" key="8">
    <source>
        <dbReference type="SAM" id="MobiDB-lite"/>
    </source>
</evidence>
<dbReference type="InterPro" id="IPR010369">
    <property type="entry name" value="SOK"/>
</dbReference>
<evidence type="ECO:0000256" key="3">
    <source>
        <dbReference type="ARBA" id="ARBA00022475"/>
    </source>
</evidence>
<evidence type="ECO:0000256" key="1">
    <source>
        <dbReference type="ARBA" id="ARBA00004413"/>
    </source>
</evidence>
<evidence type="ECO:0000256" key="6">
    <source>
        <dbReference type="ARBA" id="ARBA00023306"/>
    </source>
</evidence>
<keyword evidence="5" id="KW-0472">Membrane</keyword>
<feature type="compositionally biased region" description="Basic and acidic residues" evidence="8">
    <location>
        <begin position="203"/>
        <end position="215"/>
    </location>
</feature>
<dbReference type="PANTHER" id="PTHR31083">
    <property type="entry name" value="UPSTREAM OF FLC PROTEIN (DUF966)"/>
    <property type="match status" value="1"/>
</dbReference>
<feature type="compositionally biased region" description="Basic and acidic residues" evidence="8">
    <location>
        <begin position="318"/>
        <end position="331"/>
    </location>
</feature>
<feature type="region of interest" description="Disordered" evidence="8">
    <location>
        <begin position="372"/>
        <end position="398"/>
    </location>
</feature>
<keyword evidence="4" id="KW-0132">Cell division</keyword>
<feature type="domain" description="SOSEKI DIX-like" evidence="9">
    <location>
        <begin position="15"/>
        <end position="105"/>
    </location>
</feature>
<dbReference type="GO" id="GO:0051258">
    <property type="term" value="P:protein polymerization"/>
    <property type="evidence" value="ECO:0007669"/>
    <property type="project" value="UniProtKB-ARBA"/>
</dbReference>
<evidence type="ECO:0000256" key="5">
    <source>
        <dbReference type="ARBA" id="ARBA00023136"/>
    </source>
</evidence>
<reference evidence="10" key="1">
    <citation type="submission" date="2023-03" db="UniProtKB">
        <authorList>
            <consortium name="EnsemblPlants"/>
        </authorList>
    </citation>
    <scope>IDENTIFICATION</scope>
</reference>
<feature type="compositionally biased region" description="Low complexity" evidence="8">
    <location>
        <begin position="381"/>
        <end position="395"/>
    </location>
</feature>
<evidence type="ECO:0000256" key="2">
    <source>
        <dbReference type="ARBA" id="ARBA00022473"/>
    </source>
</evidence>
<feature type="compositionally biased region" description="Polar residues" evidence="8">
    <location>
        <begin position="231"/>
        <end position="240"/>
    </location>
</feature>
<dbReference type="EnsemblPlants" id="MELO3C023498.2.1">
    <property type="protein sequence ID" value="MELO3C023498.2.1"/>
    <property type="gene ID" value="MELO3C023498.2"/>
</dbReference>
<keyword evidence="3" id="KW-1003">Cell membrane</keyword>
<feature type="region of interest" description="Disordered" evidence="8">
    <location>
        <begin position="129"/>
        <end position="181"/>
    </location>
</feature>
<feature type="compositionally biased region" description="Polar residues" evidence="8">
    <location>
        <begin position="130"/>
        <end position="139"/>
    </location>
</feature>
<accession>A0A1S3CEM9</accession>
<evidence type="ECO:0000313" key="10">
    <source>
        <dbReference type="EnsemblPlants" id="MELO3C023498.2.1"/>
    </source>
</evidence>
<keyword evidence="2" id="KW-0217">Developmental protein</keyword>
<feature type="region of interest" description="Disordered" evidence="8">
    <location>
        <begin position="314"/>
        <end position="334"/>
    </location>
</feature>
<feature type="compositionally biased region" description="Basic and acidic residues" evidence="8">
    <location>
        <begin position="144"/>
        <end position="171"/>
    </location>
</feature>
<evidence type="ECO:0000256" key="4">
    <source>
        <dbReference type="ARBA" id="ARBA00022618"/>
    </source>
</evidence>
<keyword evidence="6" id="KW-0131">Cell cycle</keyword>
<sequence length="408" mass="45551">MEANNNNRGGEIRKVHIIYFLSRMGHVEQPHLIRVHHLAGASGGVYLRDVKRWLGELRGKEMPEAFSWSYKRKYKTGYVWQDLVDDDLITPISDNEYVLQGSQIIFPSTLFDTKKSLFREELELSEDFSSKLQQRNAEQSPPYDSERSTVTDDGDSVKVEEETTKNLERNPKQGVVEEEEVDEIEGFKTQYSSSSLYAKLANNKKEKDKDKDLMGKEGGTTATSTVSSSSQPAFTKSKSYSSGASHVFRQLITCGTGAVDTNDTVLVKNRSPKDPPLEKPKNDAVVCRDEVLGGSARVIGSSWDFGNLEIRRQTSRTSVDDLRKKRPKENGNGKVTAATTYKPMAGPNCSLCGKTFRPEKMHSHMKSCRGIKSLTKNNPATSDKTTLSKSTTTTTSDKDLVSTYMLTN</sequence>
<dbReference type="Gramene" id="MELO3C023498.2.1">
    <property type="protein sequence ID" value="MELO3C023498.2.1"/>
    <property type="gene ID" value="MELO3C023498.2"/>
</dbReference>
<dbReference type="AlphaFoldDB" id="A0A1S3CEM9"/>
<feature type="region of interest" description="Disordered" evidence="8">
    <location>
        <begin position="202"/>
        <end position="240"/>
    </location>
</feature>
<organism evidence="10">
    <name type="scientific">Cucumis melo</name>
    <name type="common">Muskmelon</name>
    <dbReference type="NCBI Taxonomy" id="3656"/>
    <lineage>
        <taxon>Eukaryota</taxon>
        <taxon>Viridiplantae</taxon>
        <taxon>Streptophyta</taxon>
        <taxon>Embryophyta</taxon>
        <taxon>Tracheophyta</taxon>
        <taxon>Spermatophyta</taxon>
        <taxon>Magnoliopsida</taxon>
        <taxon>eudicotyledons</taxon>
        <taxon>Gunneridae</taxon>
        <taxon>Pentapetalae</taxon>
        <taxon>rosids</taxon>
        <taxon>fabids</taxon>
        <taxon>Cucurbitales</taxon>
        <taxon>Cucurbitaceae</taxon>
        <taxon>Benincaseae</taxon>
        <taxon>Cucumis</taxon>
    </lineage>
</organism>
<proteinExistence type="inferred from homology"/>
<dbReference type="PANTHER" id="PTHR31083:SF5">
    <property type="entry name" value="PROTEIN SOSEKI 1"/>
    <property type="match status" value="1"/>
</dbReference>
<dbReference type="InterPro" id="IPR048351">
    <property type="entry name" value="SOK_DIX"/>
</dbReference>
<evidence type="ECO:0000259" key="9">
    <source>
        <dbReference type="Pfam" id="PF06136"/>
    </source>
</evidence>
<dbReference type="GO" id="GO:0005886">
    <property type="term" value="C:plasma membrane"/>
    <property type="evidence" value="ECO:0007669"/>
    <property type="project" value="UniProtKB-SubCell"/>
</dbReference>
<feature type="compositionally biased region" description="Low complexity" evidence="8">
    <location>
        <begin position="219"/>
        <end position="230"/>
    </location>
</feature>
<dbReference type="Pfam" id="PF06136">
    <property type="entry name" value="SOK"/>
    <property type="match status" value="1"/>
</dbReference>
<protein>
    <recommendedName>
        <fullName evidence="9">SOSEKI DIX-like domain-containing protein</fullName>
    </recommendedName>
</protein>
<comment type="subcellular location">
    <subcellularLocation>
        <location evidence="1">Cell membrane</location>
        <topology evidence="1">Peripheral membrane protein</topology>
        <orientation evidence="1">Cytoplasmic side</orientation>
    </subcellularLocation>
</comment>
<comment type="similarity">
    <text evidence="7">Belongs to the SOSEKI family.</text>
</comment>
<gene>
    <name evidence="10" type="primary">103499876</name>
</gene>